<gene>
    <name evidence="2" type="ORF">NECAME_08159</name>
</gene>
<feature type="region of interest" description="Disordered" evidence="1">
    <location>
        <begin position="59"/>
        <end position="87"/>
    </location>
</feature>
<feature type="compositionally biased region" description="Polar residues" evidence="1">
    <location>
        <begin position="59"/>
        <end position="69"/>
    </location>
</feature>
<evidence type="ECO:0000313" key="2">
    <source>
        <dbReference type="EMBL" id="ETN82109.1"/>
    </source>
</evidence>
<dbReference type="AlphaFoldDB" id="W2TKF5"/>
<evidence type="ECO:0000313" key="3">
    <source>
        <dbReference type="Proteomes" id="UP000053676"/>
    </source>
</evidence>
<keyword evidence="3" id="KW-1185">Reference proteome</keyword>
<dbReference type="EMBL" id="KI658566">
    <property type="protein sequence ID" value="ETN82109.1"/>
    <property type="molecule type" value="Genomic_DNA"/>
</dbReference>
<dbReference type="KEGG" id="nai:NECAME_08159"/>
<name>W2TKF5_NECAM</name>
<accession>W2TKF5</accession>
<reference evidence="3" key="1">
    <citation type="journal article" date="2014" name="Nat. Genet.">
        <title>Genome of the human hookworm Necator americanus.</title>
        <authorList>
            <person name="Tang Y.T."/>
            <person name="Gao X."/>
            <person name="Rosa B.A."/>
            <person name="Abubucker S."/>
            <person name="Hallsworth-Pepin K."/>
            <person name="Martin J."/>
            <person name="Tyagi R."/>
            <person name="Heizer E."/>
            <person name="Zhang X."/>
            <person name="Bhonagiri-Palsikar V."/>
            <person name="Minx P."/>
            <person name="Warren W.C."/>
            <person name="Wang Q."/>
            <person name="Zhan B."/>
            <person name="Hotez P.J."/>
            <person name="Sternberg P.W."/>
            <person name="Dougall A."/>
            <person name="Gaze S.T."/>
            <person name="Mulvenna J."/>
            <person name="Sotillo J."/>
            <person name="Ranganathan S."/>
            <person name="Rabelo E.M."/>
            <person name="Wilson R.K."/>
            <person name="Felgner P.L."/>
            <person name="Bethony J."/>
            <person name="Hawdon J.M."/>
            <person name="Gasser R.B."/>
            <person name="Loukas A."/>
            <person name="Mitreva M."/>
        </authorList>
    </citation>
    <scope>NUCLEOTIDE SEQUENCE [LARGE SCALE GENOMIC DNA]</scope>
</reference>
<evidence type="ECO:0000256" key="1">
    <source>
        <dbReference type="SAM" id="MobiDB-lite"/>
    </source>
</evidence>
<sequence length="87" mass="9553">MRQCPGIQSLPAITCGRTHELRTIWTTARSAIEIHTSVHPMAKTDEAICNSTPLTYVNDQADFTPSTGRSGPPARLSAPRFLNEDDE</sequence>
<organism evidence="2 3">
    <name type="scientific">Necator americanus</name>
    <name type="common">Human hookworm</name>
    <dbReference type="NCBI Taxonomy" id="51031"/>
    <lineage>
        <taxon>Eukaryota</taxon>
        <taxon>Metazoa</taxon>
        <taxon>Ecdysozoa</taxon>
        <taxon>Nematoda</taxon>
        <taxon>Chromadorea</taxon>
        <taxon>Rhabditida</taxon>
        <taxon>Rhabditina</taxon>
        <taxon>Rhabditomorpha</taxon>
        <taxon>Strongyloidea</taxon>
        <taxon>Ancylostomatidae</taxon>
        <taxon>Bunostominae</taxon>
        <taxon>Necator</taxon>
    </lineage>
</organism>
<proteinExistence type="predicted"/>
<protein>
    <submittedName>
        <fullName evidence="2">Uncharacterized protein</fullName>
    </submittedName>
</protein>
<dbReference type="Proteomes" id="UP000053676">
    <property type="component" value="Unassembled WGS sequence"/>
</dbReference>